<dbReference type="PANTHER" id="PTHR35526:SF3">
    <property type="entry name" value="ANTI-SIGMA-F FACTOR RSBW"/>
    <property type="match status" value="1"/>
</dbReference>
<feature type="domain" description="Histidine kinase/HSP90-like ATPase" evidence="2">
    <location>
        <begin position="15"/>
        <end position="111"/>
    </location>
</feature>
<proteinExistence type="predicted"/>
<dbReference type="InterPro" id="IPR050267">
    <property type="entry name" value="Anti-sigma-factor_SerPK"/>
</dbReference>
<evidence type="ECO:0000313" key="3">
    <source>
        <dbReference type="EMBL" id="MFC5834049.1"/>
    </source>
</evidence>
<protein>
    <submittedName>
        <fullName evidence="3">ATP-binding protein</fullName>
    </submittedName>
</protein>
<dbReference type="EMBL" id="JBHSPA010000108">
    <property type="protein sequence ID" value="MFC5834049.1"/>
    <property type="molecule type" value="Genomic_DNA"/>
</dbReference>
<dbReference type="Pfam" id="PF13581">
    <property type="entry name" value="HATPase_c_2"/>
    <property type="match status" value="1"/>
</dbReference>
<keyword evidence="1" id="KW-0723">Serine/threonine-protein kinase</keyword>
<evidence type="ECO:0000313" key="4">
    <source>
        <dbReference type="Proteomes" id="UP001596058"/>
    </source>
</evidence>
<dbReference type="Proteomes" id="UP001596058">
    <property type="component" value="Unassembled WGS sequence"/>
</dbReference>
<dbReference type="CDD" id="cd16936">
    <property type="entry name" value="HATPase_RsbW-like"/>
    <property type="match status" value="1"/>
</dbReference>
<keyword evidence="3" id="KW-0067">ATP-binding</keyword>
<evidence type="ECO:0000259" key="2">
    <source>
        <dbReference type="Pfam" id="PF13581"/>
    </source>
</evidence>
<dbReference type="GO" id="GO:0005524">
    <property type="term" value="F:ATP binding"/>
    <property type="evidence" value="ECO:0007669"/>
    <property type="project" value="UniProtKB-KW"/>
</dbReference>
<dbReference type="InterPro" id="IPR003594">
    <property type="entry name" value="HATPase_dom"/>
</dbReference>
<dbReference type="Gene3D" id="3.30.565.10">
    <property type="entry name" value="Histidine kinase-like ATPase, C-terminal domain"/>
    <property type="match status" value="1"/>
</dbReference>
<gene>
    <name evidence="3" type="ORF">ACFPZ3_60255</name>
</gene>
<comment type="caution">
    <text evidence="3">The sequence shown here is derived from an EMBL/GenBank/DDBJ whole genome shotgun (WGS) entry which is preliminary data.</text>
</comment>
<keyword evidence="4" id="KW-1185">Reference proteome</keyword>
<dbReference type="PANTHER" id="PTHR35526">
    <property type="entry name" value="ANTI-SIGMA-F FACTOR RSBW-RELATED"/>
    <property type="match status" value="1"/>
</dbReference>
<keyword evidence="1" id="KW-0808">Transferase</keyword>
<keyword evidence="1" id="KW-0418">Kinase</keyword>
<name>A0ABW1D8C8_9ACTN</name>
<reference evidence="4" key="1">
    <citation type="journal article" date="2019" name="Int. J. Syst. Evol. Microbiol.">
        <title>The Global Catalogue of Microorganisms (GCM) 10K type strain sequencing project: providing services to taxonomists for standard genome sequencing and annotation.</title>
        <authorList>
            <consortium name="The Broad Institute Genomics Platform"/>
            <consortium name="The Broad Institute Genome Sequencing Center for Infectious Disease"/>
            <person name="Wu L."/>
            <person name="Ma J."/>
        </authorList>
    </citation>
    <scope>NUCLEOTIDE SEQUENCE [LARGE SCALE GENOMIC DNA]</scope>
    <source>
        <strain evidence="4">CCUG 53903</strain>
    </source>
</reference>
<sequence length="150" mass="15755">MEQFLAELVFPGVASSVTVARHCVGRVLKCAGHQDVDNVLIVVSELVGNAVLHTDSRLSGGLVTVDVSALDESTARITVIDQGSVTVPRLREFSDTACAGRGLSIVEQLSAFWGVREDALGGRAVWAEVHTTKDTLPEDAMSVPAGVAEA</sequence>
<dbReference type="InterPro" id="IPR036890">
    <property type="entry name" value="HATPase_C_sf"/>
</dbReference>
<accession>A0ABW1D8C8</accession>
<evidence type="ECO:0000256" key="1">
    <source>
        <dbReference type="ARBA" id="ARBA00022527"/>
    </source>
</evidence>
<keyword evidence="3" id="KW-0547">Nucleotide-binding</keyword>
<dbReference type="SUPFAM" id="SSF55874">
    <property type="entry name" value="ATPase domain of HSP90 chaperone/DNA topoisomerase II/histidine kinase"/>
    <property type="match status" value="1"/>
</dbReference>
<dbReference type="RefSeq" id="WP_379523562.1">
    <property type="nucleotide sequence ID" value="NZ_JBHSPA010000108.1"/>
</dbReference>
<organism evidence="3 4">
    <name type="scientific">Nonomuraea insulae</name>
    <dbReference type="NCBI Taxonomy" id="1616787"/>
    <lineage>
        <taxon>Bacteria</taxon>
        <taxon>Bacillati</taxon>
        <taxon>Actinomycetota</taxon>
        <taxon>Actinomycetes</taxon>
        <taxon>Streptosporangiales</taxon>
        <taxon>Streptosporangiaceae</taxon>
        <taxon>Nonomuraea</taxon>
    </lineage>
</organism>